<evidence type="ECO:0000313" key="1">
    <source>
        <dbReference type="EMBL" id="ELZ16615.1"/>
    </source>
</evidence>
<comment type="caution">
    <text evidence="1">The sequence shown here is derived from an EMBL/GenBank/DDBJ whole genome shotgun (WGS) entry which is preliminary data.</text>
</comment>
<dbReference type="OrthoDB" id="377364at2157"/>
<keyword evidence="2" id="KW-1185">Reference proteome</keyword>
<proteinExistence type="predicted"/>
<evidence type="ECO:0000313" key="2">
    <source>
        <dbReference type="Proteomes" id="UP000011615"/>
    </source>
</evidence>
<organism evidence="1 2">
    <name type="scientific">Natrinema limicola JCM 13563</name>
    <dbReference type="NCBI Taxonomy" id="1230457"/>
    <lineage>
        <taxon>Archaea</taxon>
        <taxon>Methanobacteriati</taxon>
        <taxon>Methanobacteriota</taxon>
        <taxon>Stenosarchaea group</taxon>
        <taxon>Halobacteria</taxon>
        <taxon>Halobacteriales</taxon>
        <taxon>Natrialbaceae</taxon>
        <taxon>Natrinema</taxon>
    </lineage>
</organism>
<dbReference type="EMBL" id="AOIT01000077">
    <property type="protein sequence ID" value="ELZ16615.1"/>
    <property type="molecule type" value="Genomic_DNA"/>
</dbReference>
<dbReference type="RefSeq" id="WP_008015067.1">
    <property type="nucleotide sequence ID" value="NZ_AOIT01000077.1"/>
</dbReference>
<reference evidence="1 2" key="1">
    <citation type="journal article" date="2014" name="PLoS Genet.">
        <title>Phylogenetically driven sequencing of extremely halophilic archaea reveals strategies for static and dynamic osmo-response.</title>
        <authorList>
            <person name="Becker E.A."/>
            <person name="Seitzer P.M."/>
            <person name="Tritt A."/>
            <person name="Larsen D."/>
            <person name="Krusor M."/>
            <person name="Yao A.I."/>
            <person name="Wu D."/>
            <person name="Madern D."/>
            <person name="Eisen J.A."/>
            <person name="Darling A.E."/>
            <person name="Facciotti M.T."/>
        </authorList>
    </citation>
    <scope>NUCLEOTIDE SEQUENCE [LARGE SCALE GENOMIC DNA]</scope>
    <source>
        <strain evidence="1 2">JCM 13563</strain>
    </source>
</reference>
<gene>
    <name evidence="1" type="ORF">C476_16832</name>
</gene>
<dbReference type="Proteomes" id="UP000011615">
    <property type="component" value="Unassembled WGS sequence"/>
</dbReference>
<sequence>MTATLVLREQNTIQQEYSLKAPGALESRASLRSSQVAVLVSAGFLERASPFQPHPRGLIGLLSRRLLALGYRPAPLAACRPPRRSRPTIPGCGSLLASLTVPG</sequence>
<protein>
    <submittedName>
        <fullName evidence="1">Uncharacterized protein</fullName>
    </submittedName>
</protein>
<name>M0C090_9EURY</name>
<accession>M0C090</accession>
<dbReference type="STRING" id="1230457.C476_16832"/>
<dbReference type="AlphaFoldDB" id="M0C090"/>